<evidence type="ECO:0000313" key="1">
    <source>
        <dbReference type="EMBL" id="MED1203542.1"/>
    </source>
</evidence>
<comment type="caution">
    <text evidence="1">The sequence shown here is derived from an EMBL/GenBank/DDBJ whole genome shotgun (WGS) entry which is preliminary data.</text>
</comment>
<proteinExistence type="predicted"/>
<dbReference type="Proteomes" id="UP001341444">
    <property type="component" value="Unassembled WGS sequence"/>
</dbReference>
<dbReference type="RefSeq" id="WP_066271160.1">
    <property type="nucleotide sequence ID" value="NZ_JARMAB010000013.1"/>
</dbReference>
<gene>
    <name evidence="1" type="ORF">P4T90_10695</name>
</gene>
<keyword evidence="2" id="KW-1185">Reference proteome</keyword>
<dbReference type="EMBL" id="JARMAB010000013">
    <property type="protein sequence ID" value="MED1203542.1"/>
    <property type="molecule type" value="Genomic_DNA"/>
</dbReference>
<evidence type="ECO:0000313" key="2">
    <source>
        <dbReference type="Proteomes" id="UP001341444"/>
    </source>
</evidence>
<reference evidence="1 2" key="1">
    <citation type="submission" date="2023-03" db="EMBL/GenBank/DDBJ databases">
        <title>Bacillus Genome Sequencing.</title>
        <authorList>
            <person name="Dunlap C."/>
        </authorList>
    </citation>
    <scope>NUCLEOTIDE SEQUENCE [LARGE SCALE GENOMIC DNA]</scope>
    <source>
        <strain evidence="1 2">B-23453</strain>
    </source>
</reference>
<protein>
    <submittedName>
        <fullName evidence="1">Uncharacterized protein</fullName>
    </submittedName>
</protein>
<sequence>MQPEALEPDKEKIRKRIYCDASLSDLAQAGKELLLIRLEVVYITFKAVYGDMLLPGGSAPLKESPSFRRLHESYFLVNLAPTLMQLEKLK</sequence>
<organism evidence="1 2">
    <name type="scientific">Heyndrickxia acidicola</name>
    <dbReference type="NCBI Taxonomy" id="209389"/>
    <lineage>
        <taxon>Bacteria</taxon>
        <taxon>Bacillati</taxon>
        <taxon>Bacillota</taxon>
        <taxon>Bacilli</taxon>
        <taxon>Bacillales</taxon>
        <taxon>Bacillaceae</taxon>
        <taxon>Heyndrickxia</taxon>
    </lineage>
</organism>
<accession>A0ABU6MGM6</accession>
<name>A0ABU6MGM6_9BACI</name>